<keyword evidence="6 11" id="KW-0963">Cytoplasm</keyword>
<dbReference type="Pfam" id="PF00923">
    <property type="entry name" value="TAL_FSA"/>
    <property type="match status" value="1"/>
</dbReference>
<dbReference type="CDD" id="cd00955">
    <property type="entry name" value="Transaldolase_like"/>
    <property type="match status" value="1"/>
</dbReference>
<comment type="subcellular location">
    <subcellularLocation>
        <location evidence="2 11">Cytoplasm</location>
    </subcellularLocation>
</comment>
<dbReference type="AlphaFoldDB" id="Q83GF6"/>
<dbReference type="InterPro" id="IPR018225">
    <property type="entry name" value="Transaldolase_AS"/>
</dbReference>
<dbReference type="GO" id="GO:0005737">
    <property type="term" value="C:cytoplasm"/>
    <property type="evidence" value="ECO:0007669"/>
    <property type="project" value="UniProtKB-SubCell"/>
</dbReference>
<dbReference type="GO" id="GO:0006098">
    <property type="term" value="P:pentose-phosphate shunt"/>
    <property type="evidence" value="ECO:0007669"/>
    <property type="project" value="UniProtKB-UniRule"/>
</dbReference>
<keyword evidence="9 11" id="KW-0704">Schiff base</keyword>
<evidence type="ECO:0000256" key="2">
    <source>
        <dbReference type="ARBA" id="ARBA00004496"/>
    </source>
</evidence>
<dbReference type="EC" id="2.2.1.2" evidence="5 11"/>
<feature type="active site" description="Schiff-base intermediate with substrate" evidence="11">
    <location>
        <position position="146"/>
    </location>
</feature>
<organism evidence="12 13">
    <name type="scientific">Tropheryma whipplei (strain Twist)</name>
    <name type="common">Whipple's bacillus</name>
    <dbReference type="NCBI Taxonomy" id="203267"/>
    <lineage>
        <taxon>Bacteria</taxon>
        <taxon>Bacillati</taxon>
        <taxon>Actinomycetota</taxon>
        <taxon>Actinomycetes</taxon>
        <taxon>Micrococcales</taxon>
        <taxon>Tropherymataceae</taxon>
        <taxon>Tropheryma</taxon>
    </lineage>
</organism>
<comment type="pathway">
    <text evidence="3 11">Carbohydrate degradation; pentose phosphate pathway; D-glyceraldehyde 3-phosphate and beta-D-fructose 6-phosphate from D-ribose 5-phosphate and D-xylulose 5-phosphate (non-oxidative stage): step 2/3.</text>
</comment>
<dbReference type="PROSITE" id="PS01054">
    <property type="entry name" value="TRANSALDOLASE_1"/>
    <property type="match status" value="1"/>
</dbReference>
<proteinExistence type="inferred from homology"/>
<dbReference type="UniPathway" id="UPA00115">
    <property type="reaction ID" value="UER00414"/>
</dbReference>
<comment type="similarity">
    <text evidence="4 11">Belongs to the transaldolase family. Type 2 subfamily.</text>
</comment>
<evidence type="ECO:0000256" key="5">
    <source>
        <dbReference type="ARBA" id="ARBA00013151"/>
    </source>
</evidence>
<evidence type="ECO:0000256" key="7">
    <source>
        <dbReference type="ARBA" id="ARBA00022679"/>
    </source>
</evidence>
<reference evidence="12 13" key="1">
    <citation type="journal article" date="2003" name="Genome Res.">
        <title>Tropheryma whipplei twist: a human pathogenic Actinobacteria with a reduced genome.</title>
        <authorList>
            <person name="Raoult D."/>
            <person name="Ogata H."/>
            <person name="Audic S."/>
            <person name="Robert C."/>
            <person name="Suhre K."/>
            <person name="Drancourt M."/>
            <person name="Claverie J.-M."/>
        </authorList>
    </citation>
    <scope>NUCLEOTIDE SEQUENCE [LARGE SCALE GENOMIC DNA]</scope>
    <source>
        <strain evidence="12 13">Twist</strain>
    </source>
</reference>
<dbReference type="PANTHER" id="PTHR10683">
    <property type="entry name" value="TRANSALDOLASE"/>
    <property type="match status" value="1"/>
</dbReference>
<comment type="catalytic activity">
    <reaction evidence="10 11">
        <text>D-sedoheptulose 7-phosphate + D-glyceraldehyde 3-phosphate = D-erythrose 4-phosphate + beta-D-fructose 6-phosphate</text>
        <dbReference type="Rhea" id="RHEA:17053"/>
        <dbReference type="ChEBI" id="CHEBI:16897"/>
        <dbReference type="ChEBI" id="CHEBI:57483"/>
        <dbReference type="ChEBI" id="CHEBI:57634"/>
        <dbReference type="ChEBI" id="CHEBI:59776"/>
        <dbReference type="EC" id="2.2.1.2"/>
    </reaction>
</comment>
<evidence type="ECO:0000256" key="10">
    <source>
        <dbReference type="ARBA" id="ARBA00048810"/>
    </source>
</evidence>
<dbReference type="OrthoDB" id="9809101at2"/>
<dbReference type="PANTHER" id="PTHR10683:SF31">
    <property type="entry name" value="TRANSALDOLASE"/>
    <property type="match status" value="1"/>
</dbReference>
<evidence type="ECO:0000256" key="6">
    <source>
        <dbReference type="ARBA" id="ARBA00022490"/>
    </source>
</evidence>
<dbReference type="GO" id="GO:0004801">
    <property type="term" value="F:transaldolase activity"/>
    <property type="evidence" value="ECO:0007669"/>
    <property type="project" value="UniProtKB-UniRule"/>
</dbReference>
<name>Q83GF6_TROWT</name>
<evidence type="ECO:0000256" key="8">
    <source>
        <dbReference type="ARBA" id="ARBA00023126"/>
    </source>
</evidence>
<keyword evidence="13" id="KW-1185">Reference proteome</keyword>
<dbReference type="InterPro" id="IPR004732">
    <property type="entry name" value="Transaldolase_2"/>
</dbReference>
<evidence type="ECO:0000313" key="12">
    <source>
        <dbReference type="EMBL" id="AAO44438.1"/>
    </source>
</evidence>
<dbReference type="NCBIfam" id="NF002881">
    <property type="entry name" value="PRK03343.1"/>
    <property type="match status" value="1"/>
</dbReference>
<evidence type="ECO:0000256" key="3">
    <source>
        <dbReference type="ARBA" id="ARBA00004857"/>
    </source>
</evidence>
<dbReference type="NCBIfam" id="TIGR00876">
    <property type="entry name" value="tal_mycobact"/>
    <property type="match status" value="1"/>
</dbReference>
<keyword evidence="8 11" id="KW-0570">Pentose shunt</keyword>
<dbReference type="STRING" id="203267.TWT_341"/>
<dbReference type="InterPro" id="IPR001585">
    <property type="entry name" value="TAL/FSA"/>
</dbReference>
<dbReference type="SUPFAM" id="SSF51569">
    <property type="entry name" value="Aldolase"/>
    <property type="match status" value="1"/>
</dbReference>
<dbReference type="HOGENOM" id="CLU_050771_1_0_11"/>
<dbReference type="EMBL" id="AE014184">
    <property type="protein sequence ID" value="AAO44438.1"/>
    <property type="molecule type" value="Genomic_DNA"/>
</dbReference>
<dbReference type="HAMAP" id="MF_00493">
    <property type="entry name" value="Transaldolase_2"/>
    <property type="match status" value="1"/>
</dbReference>
<dbReference type="Proteomes" id="UP000002200">
    <property type="component" value="Chromosome"/>
</dbReference>
<protein>
    <recommendedName>
        <fullName evidence="5 11">Transaldolase</fullName>
        <ecNumber evidence="5 11">2.2.1.2</ecNumber>
    </recommendedName>
</protein>
<dbReference type="Gene3D" id="3.20.20.70">
    <property type="entry name" value="Aldolase class I"/>
    <property type="match status" value="1"/>
</dbReference>
<keyword evidence="7 11" id="KW-0808">Transferase</keyword>
<dbReference type="GO" id="GO:0005975">
    <property type="term" value="P:carbohydrate metabolic process"/>
    <property type="evidence" value="ECO:0007669"/>
    <property type="project" value="InterPro"/>
</dbReference>
<dbReference type="KEGG" id="twh:TWT_341"/>
<sequence length="370" mass="40750">MLCWEGVVNSLQKLSTAGVSVWLDDLSRSRITDGDLKKRIEKQCVVGVTTNPSIFAKSIASSRDYDSSFKNAFSRGCTLDEAVLSVISEDVSGALDLLADSYSASKGIDGRVSIEVDPTLAYDTEGTFRSVKSIWESINKPNLYVKIPATREGLEAISQSIASGVCVNVTLIFSLQRYREVIDAYLTGLERAVEAGRSIENIFSVASFFVSRFDVYVDEQLDNIGTPQALHLKGRAAVANARLAYEVYEEAFATPRYKILADKGANKQRPLWASTGVKNPRYPDTCYVTNLVARDVVNTMPEATLDAVNDHGEIRGDTITGTYEDSRAILSELAELGVNYTEVTDKLEADGVKQFIDSWNQLKSNVRSRF</sequence>
<evidence type="ECO:0000256" key="9">
    <source>
        <dbReference type="ARBA" id="ARBA00023270"/>
    </source>
</evidence>
<evidence type="ECO:0000256" key="4">
    <source>
        <dbReference type="ARBA" id="ARBA00008426"/>
    </source>
</evidence>
<accession>Q83GF6</accession>
<comment type="function">
    <text evidence="1 11">Transaldolase is important for the balance of metabolites in the pentose-phosphate pathway.</text>
</comment>
<dbReference type="eggNOG" id="COG0176">
    <property type="taxonomic scope" value="Bacteria"/>
</dbReference>
<evidence type="ECO:0000256" key="1">
    <source>
        <dbReference type="ARBA" id="ARBA00003518"/>
    </source>
</evidence>
<gene>
    <name evidence="11 12" type="primary">tal</name>
    <name evidence="12" type="ordered locus">TWT_341</name>
</gene>
<evidence type="ECO:0000313" key="13">
    <source>
        <dbReference type="Proteomes" id="UP000002200"/>
    </source>
</evidence>
<dbReference type="InterPro" id="IPR013785">
    <property type="entry name" value="Aldolase_TIM"/>
</dbReference>
<evidence type="ECO:0000256" key="11">
    <source>
        <dbReference type="HAMAP-Rule" id="MF_00493"/>
    </source>
</evidence>
<dbReference type="PIRSF" id="PIRSF036915">
    <property type="entry name" value="Trnald_Bac_Plnt"/>
    <property type="match status" value="1"/>
</dbReference>